<feature type="region of interest" description="Disordered" evidence="14">
    <location>
        <begin position="526"/>
        <end position="546"/>
    </location>
</feature>
<feature type="transmembrane region" description="Helical" evidence="15">
    <location>
        <begin position="651"/>
        <end position="671"/>
    </location>
</feature>
<evidence type="ECO:0000256" key="5">
    <source>
        <dbReference type="ARBA" id="ARBA00022692"/>
    </source>
</evidence>
<evidence type="ECO:0000256" key="13">
    <source>
        <dbReference type="ARBA" id="ARBA00048940"/>
    </source>
</evidence>
<protein>
    <recommendedName>
        <fullName evidence="3">histone acetyltransferase</fullName>
        <ecNumber evidence="3">2.3.1.48</ecNumber>
    </recommendedName>
</protein>
<proteinExistence type="predicted"/>
<keyword evidence="11" id="KW-0804">Transcription</keyword>
<feature type="transmembrane region" description="Helical" evidence="15">
    <location>
        <begin position="794"/>
        <end position="814"/>
    </location>
</feature>
<dbReference type="Proteomes" id="UP000012045">
    <property type="component" value="Unassembled WGS sequence"/>
</dbReference>
<dbReference type="GO" id="GO:0006355">
    <property type="term" value="P:regulation of DNA-templated transcription"/>
    <property type="evidence" value="ECO:0007669"/>
    <property type="project" value="InterPro"/>
</dbReference>
<feature type="transmembrane region" description="Helical" evidence="15">
    <location>
        <begin position="720"/>
        <end position="744"/>
    </location>
</feature>
<keyword evidence="7 15" id="KW-1133">Transmembrane helix</keyword>
<keyword evidence="10 15" id="KW-0472">Membrane</keyword>
<gene>
    <name evidence="16" type="ORF">BcDW1_8651</name>
</gene>
<dbReference type="GO" id="GO:0005634">
    <property type="term" value="C:nucleus"/>
    <property type="evidence" value="ECO:0007669"/>
    <property type="project" value="UniProtKB-SubCell"/>
</dbReference>
<dbReference type="OrthoDB" id="3361892at2759"/>
<dbReference type="SMART" id="SM01250">
    <property type="entry name" value="KAT11"/>
    <property type="match status" value="1"/>
</dbReference>
<organism evidence="16 17">
    <name type="scientific">Botryotinia fuckeliana (strain BcDW1)</name>
    <name type="common">Noble rot fungus</name>
    <name type="synonym">Botrytis cinerea</name>
    <dbReference type="NCBI Taxonomy" id="1290391"/>
    <lineage>
        <taxon>Eukaryota</taxon>
        <taxon>Fungi</taxon>
        <taxon>Dikarya</taxon>
        <taxon>Ascomycota</taxon>
        <taxon>Pezizomycotina</taxon>
        <taxon>Leotiomycetes</taxon>
        <taxon>Helotiales</taxon>
        <taxon>Sclerotiniaceae</taxon>
        <taxon>Botrytis</taxon>
    </lineage>
</organism>
<dbReference type="InterPro" id="IPR013178">
    <property type="entry name" value="Histone_AcTrfase_Rtt109/CBP"/>
</dbReference>
<feature type="transmembrane region" description="Helical" evidence="15">
    <location>
        <begin position="756"/>
        <end position="774"/>
    </location>
</feature>
<dbReference type="InterPro" id="IPR051236">
    <property type="entry name" value="HAT_RTT109-like"/>
</dbReference>
<keyword evidence="9" id="KW-0805">Transcription regulation</keyword>
<evidence type="ECO:0000256" key="14">
    <source>
        <dbReference type="SAM" id="MobiDB-lite"/>
    </source>
</evidence>
<keyword evidence="4" id="KW-0808">Transferase</keyword>
<sequence>MATRGSFGSKESIVSSVLIQRLASVLPKDVTFKIYHLSTPPTKTSSLYSAPPNSRPDRTYCESHFLTVSIRTPSKHDASELLEVLVFAIEILIYSTAYDTTFFVSKADSTGYLHLLNLPKGTPSPIRDISATFLQHLVEQHQRENIRSTVSLFARAQDQYLFPGSIEYSGKHVLDDRGLVRWWCRVLDPLIEKTETSNDLRKSQWDSVKGFLIVPGQDNYETRSYLPARAKAQTAQSSWTIGHPLRQISRHSDDVPPRCLVPHYPDDPKARFLDELDDEIGRGKDDSNGQWKSVRNIDQFWEMMAYRQECSAGRLVGFIWIVFTPPVRHDHGDLVIGNSQTSTLANDSQELNSSFLSVPDTTPAVSTPTASLTSSNPAQQSPSKQSDIFSVIEEPNQLLKTSVQRKKKKLSGLIIPRQPRIKTENKNYLLERPESTAYYTWKPEGRGQVIVDETDYHRINELLLRLDFADLDLASSSSKRWINEVRSGAGSMGDAWGQLVTGTKLTEITNKTSGAGVTTLNVGLVRKKRKSSTDEPHEPTPPVTTTPKVNVLGAVFTITNALVLSATTTHSRPIAAPTILQRDATTTASPTSTSSLYFLTTNYITIAGVTNAHVTIPAKTVSFAVPTCIQTLAPDENGYLPPGTCNALYDYYPSSTSAVAFAGIFGVLTLIHIIQALFYKKAYSFFIISASIWGLTAFILRIESTYNQQDNALELMSSIFALTISPMINAYYFILLGHIIHHYLPSRSLLSVRAHFIALPFLVFNGAAFVLEVVGATMMEKRNFEWERRNADHVHIGGLVVQMLVVFVFLGVLVRFWREMSGLKRRGVMGMGWKGLLVAMFGGSGLILIQIFFSLARFSTGDKTSSTLSTHEFYFYIFEIVPAVLAISTMNALHPGRIMIGEEKMKSLWSGLTSSLPCRKARSKVGRNKDIGSITGSREFIGLGEAEFEGKFEKNDEPPRYSLLLLYFKQSPIIFCKLNLSSTREVEMPSIKKRKTGSVYIESDEDADDFEVDFEAMFNCSGSKEPRKPIILKPEIMNYIVNGNEVTQLWGLPNPCKCEARHNTADVIVSAIEFWNPFALLKLLDLSVSQFHWRVSVAGMDFCVKKSWQLVQVRSDKLVLFYLVHKDLRWQLLGSENEGLEKIYIPDRSEENWQECQIARSY</sequence>
<evidence type="ECO:0000256" key="2">
    <source>
        <dbReference type="ARBA" id="ARBA00004141"/>
    </source>
</evidence>
<evidence type="ECO:0000256" key="3">
    <source>
        <dbReference type="ARBA" id="ARBA00013184"/>
    </source>
</evidence>
<evidence type="ECO:0000256" key="6">
    <source>
        <dbReference type="ARBA" id="ARBA00022763"/>
    </source>
</evidence>
<evidence type="ECO:0000256" key="4">
    <source>
        <dbReference type="ARBA" id="ARBA00022679"/>
    </source>
</evidence>
<dbReference type="HOGENOM" id="CLU_008437_0_0_1"/>
<feature type="transmembrane region" description="Helical" evidence="15">
    <location>
        <begin position="873"/>
        <end position="893"/>
    </location>
</feature>
<evidence type="ECO:0000256" key="8">
    <source>
        <dbReference type="ARBA" id="ARBA00022990"/>
    </source>
</evidence>
<evidence type="ECO:0000256" key="15">
    <source>
        <dbReference type="SAM" id="Phobius"/>
    </source>
</evidence>
<keyword evidence="12" id="KW-0539">Nucleus</keyword>
<evidence type="ECO:0000256" key="1">
    <source>
        <dbReference type="ARBA" id="ARBA00004123"/>
    </source>
</evidence>
<keyword evidence="6" id="KW-0227">DNA damage</keyword>
<feature type="region of interest" description="Disordered" evidence="14">
    <location>
        <begin position="355"/>
        <end position="386"/>
    </location>
</feature>
<feature type="transmembrane region" description="Helical" evidence="15">
    <location>
        <begin position="683"/>
        <end position="700"/>
    </location>
</feature>
<evidence type="ECO:0000256" key="11">
    <source>
        <dbReference type="ARBA" id="ARBA00023163"/>
    </source>
</evidence>
<dbReference type="InterPro" id="IPR007568">
    <property type="entry name" value="RTA1"/>
</dbReference>
<name>M7TMV2_BOTF1</name>
<reference evidence="17" key="1">
    <citation type="journal article" date="2013" name="Genome Announc.">
        <title>Draft genome sequence of Botrytis cinerea BcDW1, inoculum for noble rot of grape berries.</title>
        <authorList>
            <person name="Blanco-Ulate B."/>
            <person name="Allen G."/>
            <person name="Powell A.L."/>
            <person name="Cantu D."/>
        </authorList>
    </citation>
    <scope>NUCLEOTIDE SEQUENCE [LARGE SCALE GENOMIC DNA]</scope>
    <source>
        <strain evidence="17">BcDW1</strain>
    </source>
</reference>
<dbReference type="PANTHER" id="PTHR31571">
    <property type="entry name" value="ALTERED INHERITANCE OF MITOCHONDRIA PROTEIN 6"/>
    <property type="match status" value="1"/>
</dbReference>
<evidence type="ECO:0000256" key="10">
    <source>
        <dbReference type="ARBA" id="ARBA00023136"/>
    </source>
</evidence>
<dbReference type="GO" id="GO:0006974">
    <property type="term" value="P:DNA damage response"/>
    <property type="evidence" value="ECO:0007669"/>
    <property type="project" value="UniProtKB-KW"/>
</dbReference>
<comment type="catalytic activity">
    <reaction evidence="13">
        <text>L-lysyl-[histone] + acetyl-CoA = N(6)-acetyl-L-lysyl-[histone] + CoA + H(+)</text>
        <dbReference type="Rhea" id="RHEA:21992"/>
        <dbReference type="Rhea" id="RHEA-COMP:9845"/>
        <dbReference type="Rhea" id="RHEA-COMP:11338"/>
        <dbReference type="ChEBI" id="CHEBI:15378"/>
        <dbReference type="ChEBI" id="CHEBI:29969"/>
        <dbReference type="ChEBI" id="CHEBI:57287"/>
        <dbReference type="ChEBI" id="CHEBI:57288"/>
        <dbReference type="ChEBI" id="CHEBI:61930"/>
        <dbReference type="EC" id="2.3.1.48"/>
    </reaction>
    <physiologicalReaction direction="left-to-right" evidence="13">
        <dbReference type="Rhea" id="RHEA:21993"/>
    </physiologicalReaction>
</comment>
<dbReference type="GO" id="GO:0032931">
    <property type="term" value="F:histone H3K56 acetyltransferase activity"/>
    <property type="evidence" value="ECO:0007669"/>
    <property type="project" value="TreeGrafter"/>
</dbReference>
<evidence type="ECO:0000313" key="16">
    <source>
        <dbReference type="EMBL" id="EMR82720.1"/>
    </source>
</evidence>
<keyword evidence="5 15" id="KW-0812">Transmembrane</keyword>
<accession>M7TMV2</accession>
<evidence type="ECO:0000256" key="12">
    <source>
        <dbReference type="ARBA" id="ARBA00023242"/>
    </source>
</evidence>
<dbReference type="Pfam" id="PF08214">
    <property type="entry name" value="HAT_KAT11"/>
    <property type="match status" value="1"/>
</dbReference>
<feature type="transmembrane region" description="Helical" evidence="15">
    <location>
        <begin position="835"/>
        <end position="853"/>
    </location>
</feature>
<keyword evidence="8" id="KW-0007">Acetylation</keyword>
<dbReference type="EMBL" id="KB708029">
    <property type="protein sequence ID" value="EMR82720.1"/>
    <property type="molecule type" value="Genomic_DNA"/>
</dbReference>
<dbReference type="InterPro" id="IPR016849">
    <property type="entry name" value="Rtt109"/>
</dbReference>
<dbReference type="PROSITE" id="PS51728">
    <property type="entry name" value="RTT109_HAT"/>
    <property type="match status" value="1"/>
</dbReference>
<evidence type="ECO:0000256" key="7">
    <source>
        <dbReference type="ARBA" id="ARBA00022989"/>
    </source>
</evidence>
<dbReference type="GO" id="GO:0016020">
    <property type="term" value="C:membrane"/>
    <property type="evidence" value="ECO:0007669"/>
    <property type="project" value="UniProtKB-SubCell"/>
</dbReference>
<dbReference type="STRING" id="1290391.M7TMV2"/>
<evidence type="ECO:0000256" key="9">
    <source>
        <dbReference type="ARBA" id="ARBA00023015"/>
    </source>
</evidence>
<comment type="subcellular location">
    <subcellularLocation>
        <location evidence="2">Membrane</location>
        <topology evidence="2">Multi-pass membrane protein</topology>
    </subcellularLocation>
    <subcellularLocation>
        <location evidence="1">Nucleus</location>
    </subcellularLocation>
</comment>
<dbReference type="EC" id="2.3.1.48" evidence="3"/>
<evidence type="ECO:0000313" key="17">
    <source>
        <dbReference type="Proteomes" id="UP000012045"/>
    </source>
</evidence>
<dbReference type="Pfam" id="PF04479">
    <property type="entry name" value="RTA1"/>
    <property type="match status" value="1"/>
</dbReference>
<dbReference type="AlphaFoldDB" id="M7TMV2"/>
<dbReference type="PANTHER" id="PTHR31571:SF2">
    <property type="entry name" value="HISTONE ACETYLTRANSFERASE RTT109"/>
    <property type="match status" value="1"/>
</dbReference>